<protein>
    <submittedName>
        <fullName evidence="4">DUF4174 domain-containing protein</fullName>
    </submittedName>
</protein>
<feature type="chain" id="PRO_5046585054" evidence="2">
    <location>
        <begin position="30"/>
        <end position="156"/>
    </location>
</feature>
<sequence>MVAKRGARRLALMLVVLVASTALGPPAAAADELGDYRWERRPLLVFAPTGSDPRLVDTLGRVEASRCDFLDRDMVLGVVVTEGNSTVDGRVVNDHEAQRLRTQYGIGDDAFSVLLIGKDGGEKLRVNDVPDLEAVYAVIDGMPMRSREMSEGPGPC</sequence>
<name>A0ABT1M039_9MYCO</name>
<accession>A0ABT1M039</accession>
<keyword evidence="5" id="KW-1185">Reference proteome</keyword>
<reference evidence="4 5" key="1">
    <citation type="submission" date="2022-06" db="EMBL/GenBank/DDBJ databases">
        <title>Mycolicibacterium sp. CAU 1645 isolated from seawater.</title>
        <authorList>
            <person name="Kim W."/>
        </authorList>
    </citation>
    <scope>NUCLEOTIDE SEQUENCE [LARGE SCALE GENOMIC DNA]</scope>
    <source>
        <strain evidence="4 5">CAU 1645</strain>
    </source>
</reference>
<gene>
    <name evidence="4" type="ORF">NM203_10045</name>
</gene>
<comment type="caution">
    <text evidence="4">The sequence shown here is derived from an EMBL/GenBank/DDBJ whole genome shotgun (WGS) entry which is preliminary data.</text>
</comment>
<dbReference type="Proteomes" id="UP001651690">
    <property type="component" value="Unassembled WGS sequence"/>
</dbReference>
<evidence type="ECO:0000259" key="3">
    <source>
        <dbReference type="Pfam" id="PF13778"/>
    </source>
</evidence>
<evidence type="ECO:0000313" key="5">
    <source>
        <dbReference type="Proteomes" id="UP001651690"/>
    </source>
</evidence>
<evidence type="ECO:0000313" key="4">
    <source>
        <dbReference type="EMBL" id="MCP9272523.1"/>
    </source>
</evidence>
<organism evidence="4 5">
    <name type="scientific">Mycolicibacterium arenosum</name>
    <dbReference type="NCBI Taxonomy" id="2952157"/>
    <lineage>
        <taxon>Bacteria</taxon>
        <taxon>Bacillati</taxon>
        <taxon>Actinomycetota</taxon>
        <taxon>Actinomycetes</taxon>
        <taxon>Mycobacteriales</taxon>
        <taxon>Mycobacteriaceae</taxon>
        <taxon>Mycolicibacterium</taxon>
    </lineage>
</organism>
<keyword evidence="1 2" id="KW-0732">Signal</keyword>
<proteinExistence type="predicted"/>
<evidence type="ECO:0000256" key="2">
    <source>
        <dbReference type="SAM" id="SignalP"/>
    </source>
</evidence>
<feature type="signal peptide" evidence="2">
    <location>
        <begin position="1"/>
        <end position="29"/>
    </location>
</feature>
<dbReference type="RefSeq" id="WP_255059697.1">
    <property type="nucleotide sequence ID" value="NZ_JANDBD010000003.1"/>
</dbReference>
<evidence type="ECO:0000256" key="1">
    <source>
        <dbReference type="ARBA" id="ARBA00022729"/>
    </source>
</evidence>
<dbReference type="InterPro" id="IPR025232">
    <property type="entry name" value="DUF4174"/>
</dbReference>
<feature type="domain" description="DUF4174" evidence="3">
    <location>
        <begin position="33"/>
        <end position="148"/>
    </location>
</feature>
<dbReference type="Pfam" id="PF13778">
    <property type="entry name" value="DUF4174"/>
    <property type="match status" value="1"/>
</dbReference>
<dbReference type="EMBL" id="JANDBD010000003">
    <property type="protein sequence ID" value="MCP9272523.1"/>
    <property type="molecule type" value="Genomic_DNA"/>
</dbReference>